<dbReference type="Proteomes" id="UP000775872">
    <property type="component" value="Unassembled WGS sequence"/>
</dbReference>
<protein>
    <recommendedName>
        <fullName evidence="4">TLDc domain-containing protein</fullName>
    </recommendedName>
</protein>
<evidence type="ECO:0008006" key="4">
    <source>
        <dbReference type="Google" id="ProtNLM"/>
    </source>
</evidence>
<comment type="caution">
    <text evidence="2">The sequence shown here is derived from an EMBL/GenBank/DDBJ whole genome shotgun (WGS) entry which is preliminary data.</text>
</comment>
<evidence type="ECO:0000256" key="1">
    <source>
        <dbReference type="SAM" id="MobiDB-lite"/>
    </source>
</evidence>
<accession>A0A9N9W077</accession>
<dbReference type="AlphaFoldDB" id="A0A9N9W077"/>
<organism evidence="2 3">
    <name type="scientific">Clonostachys solani</name>
    <dbReference type="NCBI Taxonomy" id="160281"/>
    <lineage>
        <taxon>Eukaryota</taxon>
        <taxon>Fungi</taxon>
        <taxon>Dikarya</taxon>
        <taxon>Ascomycota</taxon>
        <taxon>Pezizomycotina</taxon>
        <taxon>Sordariomycetes</taxon>
        <taxon>Hypocreomycetidae</taxon>
        <taxon>Hypocreales</taxon>
        <taxon>Bionectriaceae</taxon>
        <taxon>Clonostachys</taxon>
    </lineage>
</organism>
<proteinExistence type="predicted"/>
<reference evidence="2" key="1">
    <citation type="submission" date="2021-10" db="EMBL/GenBank/DDBJ databases">
        <authorList>
            <person name="Piombo E."/>
        </authorList>
    </citation>
    <scope>NUCLEOTIDE SEQUENCE</scope>
</reference>
<keyword evidence="3" id="KW-1185">Reference proteome</keyword>
<dbReference type="EMBL" id="CABFOC020000002">
    <property type="protein sequence ID" value="CAH0038836.1"/>
    <property type="molecule type" value="Genomic_DNA"/>
</dbReference>
<feature type="region of interest" description="Disordered" evidence="1">
    <location>
        <begin position="143"/>
        <end position="167"/>
    </location>
</feature>
<evidence type="ECO:0000313" key="2">
    <source>
        <dbReference type="EMBL" id="CAH0038836.1"/>
    </source>
</evidence>
<name>A0A9N9W077_9HYPO</name>
<gene>
    <name evidence="2" type="ORF">CSOL1703_00003374</name>
</gene>
<evidence type="ECO:0000313" key="3">
    <source>
        <dbReference type="Proteomes" id="UP000775872"/>
    </source>
</evidence>
<sequence length="511" mass="56752">MDRMQTEGLPLPSDILDSLATESSVGPAPEKLPSGINGLDAVGLVSQLHARGDLPRSLANFAYFVYDMLAYLSTAPFYRRPGEQAPPRLSLPQLYRGIFWILPDAQCDLFGGDLGSRRRTAADHRRLLFQSLARVAYRPEEDDSAEARKRAARNSYSGIPPADGSADRLSVNYDEDGDEIYHDVLDALHAALPRRGQADPGTPRDGFREDAKALARGLPRLCTLAVPVDYFTKFIILLLALQFRDSREGQMLSQYEEAAESIVYSFCKGRETDIIRWPEFDDALKNMPFLFHPLYRLLSTAFRKTVEYTGRTQWAAPKLPPDSFITLSRLSQLATMVNEDLDFENFERVHQWNGPPLATAKDLLASIEAMPSVSILAMCGKSPKGEMVIFGIFVPMFVGVTPTKTGNESRERNSVGPAGVPTSVEMDGAHDWVSGSSVVRSFMFVLRPEQRVIRFKGSPCIIGSHLYFGDALIMSNNGTVSIKYGTGSMRIHVEVIEIWGETTLNPTARFD</sequence>
<dbReference type="OrthoDB" id="5377405at2759"/>